<protein>
    <recommendedName>
        <fullName evidence="2">HTH cro/C1-type domain-containing protein</fullName>
    </recommendedName>
</protein>
<dbReference type="EMBL" id="FONR01000014">
    <property type="protein sequence ID" value="SFF99489.1"/>
    <property type="molecule type" value="Genomic_DNA"/>
</dbReference>
<name>A0A1I2N9D1_9ACTN</name>
<dbReference type="InterPro" id="IPR012349">
    <property type="entry name" value="Split_barrel_FMN-bd"/>
</dbReference>
<dbReference type="AlphaFoldDB" id="A0A1I2N9D1"/>
<dbReference type="PROSITE" id="PS50943">
    <property type="entry name" value="HTH_CROC1"/>
    <property type="match status" value="1"/>
</dbReference>
<evidence type="ECO:0000259" key="2">
    <source>
        <dbReference type="PROSITE" id="PS50943"/>
    </source>
</evidence>
<dbReference type="Gene3D" id="1.10.260.40">
    <property type="entry name" value="lambda repressor-like DNA-binding domains"/>
    <property type="match status" value="1"/>
</dbReference>
<dbReference type="RefSeq" id="WP_075030856.1">
    <property type="nucleotide sequence ID" value="NZ_FONR01000014.1"/>
</dbReference>
<evidence type="ECO:0000313" key="3">
    <source>
        <dbReference type="EMBL" id="SFF99489.1"/>
    </source>
</evidence>
<feature type="domain" description="HTH cro/C1-type" evidence="2">
    <location>
        <begin position="111"/>
        <end position="165"/>
    </location>
</feature>
<dbReference type="InterPro" id="IPR024747">
    <property type="entry name" value="Pyridox_Oxase-rel"/>
</dbReference>
<feature type="compositionally biased region" description="Basic and acidic residues" evidence="1">
    <location>
        <begin position="106"/>
        <end position="117"/>
    </location>
</feature>
<sequence length="318" mass="33652">MRAHLGDQLVVESPATGVTRRDGEIVGLHHEDGTPPYDVHWSDTDEVTLVFPGPDAHIRHLEHGSEGSPDLVSPDVVSRPSADEARQRTGAGSDTPPPDGASHAGDIGRRVAAERRRQGLTRAETARRAKMAPQYLAYLEERSADPSLATLIRLAAALGTSVAALRGGGIDLPPGQGQALLDPQLRDLSPDECRARLSTHGLGRVAVSTPGGPAVVPVNYEVVDDAIVFRTAPNSAPAAAVGTDVAFEVDHVDEAMSQGWSVLAVGPARAVTEPDAVRRLADHAHSTPWAGGERELWVSIRPTQLTGRRISPPDRSGH</sequence>
<dbReference type="Gene3D" id="2.30.30.440">
    <property type="entry name" value="Domain of unknown function DUF1918"/>
    <property type="match status" value="1"/>
</dbReference>
<dbReference type="OrthoDB" id="7062584at2"/>
<gene>
    <name evidence="3" type="ORF">SAMN02787118_114234</name>
</gene>
<dbReference type="GO" id="GO:0003677">
    <property type="term" value="F:DNA binding"/>
    <property type="evidence" value="ECO:0007669"/>
    <property type="project" value="InterPro"/>
</dbReference>
<dbReference type="InterPro" id="IPR001387">
    <property type="entry name" value="Cro/C1-type_HTH"/>
</dbReference>
<feature type="region of interest" description="Disordered" evidence="1">
    <location>
        <begin position="1"/>
        <end position="22"/>
    </location>
</feature>
<dbReference type="InterPro" id="IPR015035">
    <property type="entry name" value="DUF1918"/>
</dbReference>
<dbReference type="SUPFAM" id="SSF50118">
    <property type="entry name" value="Cell growth inhibitor/plasmid maintenance toxic component"/>
    <property type="match status" value="1"/>
</dbReference>
<dbReference type="Pfam" id="PF01381">
    <property type="entry name" value="HTH_3"/>
    <property type="match status" value="1"/>
</dbReference>
<dbReference type="InterPro" id="IPR010982">
    <property type="entry name" value="Lambda_DNA-bd_dom_sf"/>
</dbReference>
<dbReference type="Pfam" id="PF08940">
    <property type="entry name" value="DUF1918"/>
    <property type="match status" value="1"/>
</dbReference>
<dbReference type="SUPFAM" id="SSF47413">
    <property type="entry name" value="lambda repressor-like DNA-binding domains"/>
    <property type="match status" value="1"/>
</dbReference>
<feature type="region of interest" description="Disordered" evidence="1">
    <location>
        <begin position="60"/>
        <end position="126"/>
    </location>
</feature>
<dbReference type="CDD" id="cd00093">
    <property type="entry name" value="HTH_XRE"/>
    <property type="match status" value="1"/>
</dbReference>
<organism evidence="3 4">
    <name type="scientific">Streptomyces mirabilis</name>
    <dbReference type="NCBI Taxonomy" id="68239"/>
    <lineage>
        <taxon>Bacteria</taxon>
        <taxon>Bacillati</taxon>
        <taxon>Actinomycetota</taxon>
        <taxon>Actinomycetes</taxon>
        <taxon>Kitasatosporales</taxon>
        <taxon>Streptomycetaceae</taxon>
        <taxon>Streptomyces</taxon>
    </lineage>
</organism>
<proteinExistence type="predicted"/>
<dbReference type="Proteomes" id="UP000181942">
    <property type="component" value="Unassembled WGS sequence"/>
</dbReference>
<dbReference type="Gene3D" id="2.30.110.10">
    <property type="entry name" value="Electron Transport, Fmn-binding Protein, Chain A"/>
    <property type="match status" value="1"/>
</dbReference>
<dbReference type="Pfam" id="PF12900">
    <property type="entry name" value="Pyridox_ox_2"/>
    <property type="match status" value="1"/>
</dbReference>
<evidence type="ECO:0000313" key="4">
    <source>
        <dbReference type="Proteomes" id="UP000181942"/>
    </source>
</evidence>
<accession>A0A1I2N9D1</accession>
<reference evidence="3 4" key="1">
    <citation type="submission" date="2016-10" db="EMBL/GenBank/DDBJ databases">
        <authorList>
            <person name="de Groot N.N."/>
        </authorList>
    </citation>
    <scope>NUCLEOTIDE SEQUENCE [LARGE SCALE GENOMIC DNA]</scope>
    <source>
        <strain evidence="3 4">OK461</strain>
    </source>
</reference>
<dbReference type="SMART" id="SM00530">
    <property type="entry name" value="HTH_XRE"/>
    <property type="match status" value="1"/>
</dbReference>
<dbReference type="SUPFAM" id="SSF50475">
    <property type="entry name" value="FMN-binding split barrel"/>
    <property type="match status" value="1"/>
</dbReference>
<evidence type="ECO:0000256" key="1">
    <source>
        <dbReference type="SAM" id="MobiDB-lite"/>
    </source>
</evidence>